<sequence length="892" mass="102216">MKNSFWWYGLVLLCLGLGFLPCHAQVLVRGKVTADGRPIGGVRVDLRRDSTSAFLAYTFTDSEGQYRLRTEYTGKMALHLKALGYEPAMREVELGQADMKVDVQLIAGGVERLKEIVIHAKRPYRLGRDTIELNVQSYLQGDERTVEDLLKKIPGLDIGADGSIKVGQKEVEKVMIEGDDFFEKGYRLLTQNMSVKPLDKVQVLQHYSNNKHLKGIENSDKVALNLQLKEDSKSQWLGSVSASGTPTEPTFYQGSINLMNFGKRNKYYLLGTANNNGVDAVSSINHLLYPAQADEPGQIGLGVFTPVLIDYTPDLPGFDYKRTNFNRDRLLSFNTILNPANRLKIKWLGFVNPTKKNFYQNSVQQYHIADIQFTNTEVDELNKRIDNYFSRWEVQYDIGKRSTLSYSGNLGSLRKQDTHNLLFNGSSTKELTRTNGYLTNHNLSYTYKLSESEALVSSARWIMQRSPMDYSIDRYYYEDLFQVGGISGVSQHVENNLQYLGFTSHYVRKRKSGDFMEIALVNEYKDQDMIIDFVLQADDETQIRPSGFSNHVGLITNNTRVISKYTMKRNKWEWTPQVHAGFVHSGFRTYGITKNRNNWLLSPKLSTKWEIHRKGKLEAEFSLQQTNADLMEIIPHYYSTGIRQFVKGLDDMATLSNSGAVLTYTYGNMLNSFFANLSVGHQTMFDYISNQSIVNPNFNLAEQVLLKDKRRTFYKAQLNYYLKPLNGNFRLDAGADLSDYQANVVGVGDRKIHSGSNDYTLSFRSVWKSRFNLHTGYRMQTTTLSSERKSRLKNTYGFLNMFVNVAQGIQANLNNEVYRFGDFFSVVSKTYYFSDFSLSYDVKNIKTRFEITAKNLFNNRQFKNAVITDTYQAVTEYRLLPRYVALGVNYSF</sequence>
<evidence type="ECO:0000313" key="1">
    <source>
        <dbReference type="EMBL" id="MDR6781967.1"/>
    </source>
</evidence>
<dbReference type="Proteomes" id="UP001246858">
    <property type="component" value="Unassembled WGS sequence"/>
</dbReference>
<gene>
    <name evidence="1" type="ORF">J2X78_000519</name>
</gene>
<name>A0ACC6KRZ7_9SPHI</name>
<dbReference type="EMBL" id="JAVDTF010000001">
    <property type="protein sequence ID" value="MDR6781967.1"/>
    <property type="molecule type" value="Genomic_DNA"/>
</dbReference>
<organism evidence="1 2">
    <name type="scientific">Pedobacter africanus</name>
    <dbReference type="NCBI Taxonomy" id="151894"/>
    <lineage>
        <taxon>Bacteria</taxon>
        <taxon>Pseudomonadati</taxon>
        <taxon>Bacteroidota</taxon>
        <taxon>Sphingobacteriia</taxon>
        <taxon>Sphingobacteriales</taxon>
        <taxon>Sphingobacteriaceae</taxon>
        <taxon>Pedobacter</taxon>
    </lineage>
</organism>
<protein>
    <submittedName>
        <fullName evidence="1">Uncharacterized protein</fullName>
    </submittedName>
</protein>
<keyword evidence="2" id="KW-1185">Reference proteome</keyword>
<evidence type="ECO:0000313" key="2">
    <source>
        <dbReference type="Proteomes" id="UP001246858"/>
    </source>
</evidence>
<proteinExistence type="predicted"/>
<comment type="caution">
    <text evidence="1">The sequence shown here is derived from an EMBL/GenBank/DDBJ whole genome shotgun (WGS) entry which is preliminary data.</text>
</comment>
<accession>A0ACC6KRZ7</accession>
<reference evidence="1" key="1">
    <citation type="submission" date="2023-07" db="EMBL/GenBank/DDBJ databases">
        <title>Sorghum-associated microbial communities from plants grown in Nebraska, USA.</title>
        <authorList>
            <person name="Schachtman D."/>
        </authorList>
    </citation>
    <scope>NUCLEOTIDE SEQUENCE</scope>
    <source>
        <strain evidence="1">2697</strain>
    </source>
</reference>